<evidence type="ECO:0000313" key="3">
    <source>
        <dbReference type="Proteomes" id="UP001163056"/>
    </source>
</evidence>
<feature type="chain" id="PRO_5042503545" description="Fimbrial protein" evidence="1">
    <location>
        <begin position="29"/>
        <end position="401"/>
    </location>
</feature>
<name>A0AAJ1JJ33_PROST</name>
<comment type="caution">
    <text evidence="2">The sequence shown here is derived from an EMBL/GenBank/DDBJ whole genome shotgun (WGS) entry which is preliminary data.</text>
</comment>
<dbReference type="Proteomes" id="UP001163056">
    <property type="component" value="Unassembled WGS sequence"/>
</dbReference>
<reference evidence="2 3" key="1">
    <citation type="submission" date="2023-03" db="EMBL/GenBank/DDBJ databases">
        <title>WGS of NDM-producing Providencia thailandensis from Ukrainian patients.</title>
        <authorList>
            <person name="Zabicka D."/>
            <person name="Izdebski R."/>
            <person name="Urbanowicz P."/>
            <person name="Biedrzycka M."/>
            <person name="Guzek A."/>
            <person name="Gniadkowski M."/>
        </authorList>
    </citation>
    <scope>NUCLEOTIDE SEQUENCE [LARGE SCALE GENOMIC DNA]</scope>
    <source>
        <strain evidence="2 3">8015-22</strain>
    </source>
</reference>
<evidence type="ECO:0000256" key="1">
    <source>
        <dbReference type="SAM" id="SignalP"/>
    </source>
</evidence>
<accession>A0AAJ1JJ33</accession>
<dbReference type="AlphaFoldDB" id="A0AAJ1JJ33"/>
<feature type="signal peptide" evidence="1">
    <location>
        <begin position="1"/>
        <end position="28"/>
    </location>
</feature>
<gene>
    <name evidence="2" type="ORF">PZS58_14695</name>
</gene>
<sequence>MSKKHHKKSYKLSALMLLLGLVSNQASAVMYVHLQGLIDLDSPKAPSEPYLIDARLTGNNRLYAGKVYGYLGKWSSEWALVGLGSDGSSYCEDRSSRFVEAIPSAPGKYGFKLDFYRPDGSSSSDLQAWLVLALDYHVKILGPDDAVAQHGLERSYTGTFFKKNPKLRDSMTPDWNICMYPDVYISGGTWDVQKEITFSTGSKMELYTNKELVPGRFKLQKNVSVMTLGPSISPVNANKYERVELLTDVKIVRICKIKNVTQSNFDIVLGRNNEEIRESSFQYTCTADNKPIYISSIAREGRVDSSNKKKLWFDNANGSEASNPPWLLGLPYKDGDNSALSCKDERKSNLLNFNNEDQEIGKNSVSNKAETLNIKWAICGDDKVTPGKYRARVEVAVYTKV</sequence>
<proteinExistence type="predicted"/>
<organism evidence="2 3">
    <name type="scientific">Providencia stuartii</name>
    <dbReference type="NCBI Taxonomy" id="588"/>
    <lineage>
        <taxon>Bacteria</taxon>
        <taxon>Pseudomonadati</taxon>
        <taxon>Pseudomonadota</taxon>
        <taxon>Gammaproteobacteria</taxon>
        <taxon>Enterobacterales</taxon>
        <taxon>Morganellaceae</taxon>
        <taxon>Providencia</taxon>
    </lineage>
</organism>
<dbReference type="RefSeq" id="WP_061064646.1">
    <property type="nucleotide sequence ID" value="NZ_BMYH01000008.1"/>
</dbReference>
<keyword evidence="1" id="KW-0732">Signal</keyword>
<evidence type="ECO:0000313" key="2">
    <source>
        <dbReference type="EMBL" id="MDE8770748.1"/>
    </source>
</evidence>
<evidence type="ECO:0008006" key="4">
    <source>
        <dbReference type="Google" id="ProtNLM"/>
    </source>
</evidence>
<protein>
    <recommendedName>
        <fullName evidence="4">Fimbrial protein</fullName>
    </recommendedName>
</protein>
<dbReference type="EMBL" id="JAREJI010000010">
    <property type="protein sequence ID" value="MDE8770748.1"/>
    <property type="molecule type" value="Genomic_DNA"/>
</dbReference>